<evidence type="ECO:0000256" key="9">
    <source>
        <dbReference type="ARBA" id="ARBA00039149"/>
    </source>
</evidence>
<reference evidence="12" key="1">
    <citation type="journal article" date="2020" name="bioRxiv">
        <title>A rank-normalized archaeal taxonomy based on genome phylogeny resolves widespread incomplete and uneven classifications.</title>
        <authorList>
            <person name="Rinke C."/>
            <person name="Chuvochina M."/>
            <person name="Mussig A.J."/>
            <person name="Chaumeil P.-A."/>
            <person name="Waite D.W."/>
            <person name="Whitman W.B."/>
            <person name="Parks D.H."/>
            <person name="Hugenholtz P."/>
        </authorList>
    </citation>
    <scope>NUCLEOTIDE SEQUENCE</scope>
    <source>
        <strain evidence="12">UBA8853</strain>
    </source>
</reference>
<evidence type="ECO:0000256" key="3">
    <source>
        <dbReference type="ARBA" id="ARBA00022723"/>
    </source>
</evidence>
<dbReference type="SUPFAM" id="SSF52402">
    <property type="entry name" value="Adenine nucleotide alpha hydrolases-like"/>
    <property type="match status" value="1"/>
</dbReference>
<dbReference type="RefSeq" id="WP_011019433.1">
    <property type="nucleotide sequence ID" value="NZ_DUJS01000001.1"/>
</dbReference>
<dbReference type="InterPro" id="IPR018317">
    <property type="entry name" value="QueC"/>
</dbReference>
<dbReference type="AlphaFoldDB" id="A0A832WLZ4"/>
<evidence type="ECO:0000256" key="4">
    <source>
        <dbReference type="ARBA" id="ARBA00022741"/>
    </source>
</evidence>
<evidence type="ECO:0000313" key="13">
    <source>
        <dbReference type="Proteomes" id="UP000619545"/>
    </source>
</evidence>
<dbReference type="PANTHER" id="PTHR42914:SF1">
    <property type="entry name" value="7-CYANO-7-DEAZAGUANINE SYNTHASE"/>
    <property type="match status" value="1"/>
</dbReference>
<sequence>MATTVVLCSGGLDSSVIAKWAVEELGGRVICLFVDYGQRNAPFERRAAERIAEAVGAEFETVGTFWLRRLCPDNPMFAGRLPREAGTEDLSANWLPARNWNLLGVAAALCDHLYLEGEDDEFHIVWGINAEEAERFPDNTKEFADAVAEALKRGLPSRPRLHSPLAELYKPGIVRLGSELGAPMELSVSCYNPIWEDDTPVHCGECEACYHRKRAFERAGIEDPTEYLE</sequence>
<evidence type="ECO:0000313" key="12">
    <source>
        <dbReference type="EMBL" id="HII69697.1"/>
    </source>
</evidence>
<dbReference type="Proteomes" id="UP000619545">
    <property type="component" value="Unassembled WGS sequence"/>
</dbReference>
<comment type="catalytic activity">
    <reaction evidence="10 11">
        <text>7-carboxy-7-carbaguanine + NH4(+) + 2 ATP = 7-cyano-7-carbaguanine + 2 AMP + 2 diphosphate + 2 H(+)</text>
        <dbReference type="Rhea" id="RHEA:27982"/>
        <dbReference type="ChEBI" id="CHEBI:15378"/>
        <dbReference type="ChEBI" id="CHEBI:28938"/>
        <dbReference type="ChEBI" id="CHEBI:30616"/>
        <dbReference type="ChEBI" id="CHEBI:33019"/>
        <dbReference type="ChEBI" id="CHEBI:45075"/>
        <dbReference type="ChEBI" id="CHEBI:61036"/>
        <dbReference type="ChEBI" id="CHEBI:456215"/>
        <dbReference type="EC" id="6.3.4.20"/>
    </reaction>
</comment>
<dbReference type="EMBL" id="DUJS01000001">
    <property type="protein sequence ID" value="HII69697.1"/>
    <property type="molecule type" value="Genomic_DNA"/>
</dbReference>
<feature type="binding site" evidence="11">
    <location>
        <position position="190"/>
    </location>
    <ligand>
        <name>Zn(2+)</name>
        <dbReference type="ChEBI" id="CHEBI:29105"/>
    </ligand>
</feature>
<dbReference type="CDD" id="cd01995">
    <property type="entry name" value="QueC-like"/>
    <property type="match status" value="1"/>
</dbReference>
<feature type="binding site" evidence="11">
    <location>
        <position position="206"/>
    </location>
    <ligand>
        <name>Zn(2+)</name>
        <dbReference type="ChEBI" id="CHEBI:29105"/>
    </ligand>
</feature>
<dbReference type="InterPro" id="IPR014729">
    <property type="entry name" value="Rossmann-like_a/b/a_fold"/>
</dbReference>
<evidence type="ECO:0000256" key="11">
    <source>
        <dbReference type="HAMAP-Rule" id="MF_01633"/>
    </source>
</evidence>
<feature type="binding site" evidence="11">
    <location>
        <position position="203"/>
    </location>
    <ligand>
        <name>Zn(2+)</name>
        <dbReference type="ChEBI" id="CHEBI:29105"/>
    </ligand>
</feature>
<proteinExistence type="inferred from homology"/>
<dbReference type="HAMAP" id="MF_01633">
    <property type="entry name" value="QueC"/>
    <property type="match status" value="1"/>
</dbReference>
<evidence type="ECO:0000256" key="1">
    <source>
        <dbReference type="ARBA" id="ARBA00005061"/>
    </source>
</evidence>
<gene>
    <name evidence="11" type="primary">queC</name>
    <name evidence="12" type="ORF">HA336_00505</name>
</gene>
<keyword evidence="6 11" id="KW-0067">ATP-binding</keyword>
<dbReference type="GO" id="GO:0016879">
    <property type="term" value="F:ligase activity, forming carbon-nitrogen bonds"/>
    <property type="evidence" value="ECO:0007669"/>
    <property type="project" value="UniProtKB-UniRule"/>
</dbReference>
<protein>
    <recommendedName>
        <fullName evidence="9 11">7-cyano-7-deazaguanine synthase</fullName>
        <ecNumber evidence="9 11">6.3.4.20</ecNumber>
    </recommendedName>
    <alternativeName>
        <fullName evidence="11">7-cyano-7-carbaguanine synthase</fullName>
    </alternativeName>
    <alternativeName>
        <fullName evidence="11">Archaeosine biosynthesis protein QueC</fullName>
    </alternativeName>
    <alternativeName>
        <fullName evidence="11">PreQ(0) synthase</fullName>
    </alternativeName>
</protein>
<evidence type="ECO:0000256" key="6">
    <source>
        <dbReference type="ARBA" id="ARBA00022840"/>
    </source>
</evidence>
<comment type="similarity">
    <text evidence="8 11">Belongs to the QueC family.</text>
</comment>
<evidence type="ECO:0000256" key="7">
    <source>
        <dbReference type="ARBA" id="ARBA00037768"/>
    </source>
</evidence>
<dbReference type="UniPathway" id="UPA00391"/>
<evidence type="ECO:0000256" key="8">
    <source>
        <dbReference type="ARBA" id="ARBA00037993"/>
    </source>
</evidence>
<comment type="function">
    <text evidence="7 11">Catalyzes the ATP-dependent conversion of 7-carboxy-7-deazaguanine (CDG) to 7-cyano-7-deazaguanine (preQ(0)).</text>
</comment>
<keyword evidence="4 11" id="KW-0547">Nucleotide-binding</keyword>
<keyword evidence="2 11" id="KW-0436">Ligase</keyword>
<dbReference type="SMR" id="A0A832WLZ4"/>
<evidence type="ECO:0000256" key="10">
    <source>
        <dbReference type="ARBA" id="ARBA00047890"/>
    </source>
</evidence>
<organism evidence="12 13">
    <name type="scientific">Methanopyrus kandleri</name>
    <dbReference type="NCBI Taxonomy" id="2320"/>
    <lineage>
        <taxon>Archaea</taxon>
        <taxon>Methanobacteriati</taxon>
        <taxon>Methanobacteriota</taxon>
        <taxon>Methanomada group</taxon>
        <taxon>Methanopyri</taxon>
        <taxon>Methanopyrales</taxon>
        <taxon>Methanopyraceae</taxon>
        <taxon>Methanopyrus</taxon>
    </lineage>
</organism>
<feature type="binding site" evidence="11">
    <location>
        <begin position="8"/>
        <end position="18"/>
    </location>
    <ligand>
        <name>ATP</name>
        <dbReference type="ChEBI" id="CHEBI:30616"/>
    </ligand>
</feature>
<dbReference type="GeneID" id="1477166"/>
<dbReference type="OMA" id="VWVPNRN"/>
<feature type="binding site" evidence="11">
    <location>
        <position position="209"/>
    </location>
    <ligand>
        <name>Zn(2+)</name>
        <dbReference type="ChEBI" id="CHEBI:29105"/>
    </ligand>
</feature>
<accession>A0A832WLZ4</accession>
<dbReference type="Pfam" id="PF06508">
    <property type="entry name" value="QueC"/>
    <property type="match status" value="1"/>
</dbReference>
<dbReference type="PANTHER" id="PTHR42914">
    <property type="entry name" value="7-CYANO-7-DEAZAGUANINE SYNTHASE"/>
    <property type="match status" value="1"/>
</dbReference>
<dbReference type="GO" id="GO:0005524">
    <property type="term" value="F:ATP binding"/>
    <property type="evidence" value="ECO:0007669"/>
    <property type="project" value="UniProtKB-UniRule"/>
</dbReference>
<keyword evidence="5 11" id="KW-0862">Zinc</keyword>
<dbReference type="EC" id="6.3.4.20" evidence="9 11"/>
<dbReference type="GO" id="GO:0008270">
    <property type="term" value="F:zinc ion binding"/>
    <property type="evidence" value="ECO:0007669"/>
    <property type="project" value="UniProtKB-UniRule"/>
</dbReference>
<comment type="cofactor">
    <cofactor evidence="11">
        <name>Zn(2+)</name>
        <dbReference type="ChEBI" id="CHEBI:29105"/>
    </cofactor>
    <text evidence="11">Binds 1 zinc ion per subunit.</text>
</comment>
<evidence type="ECO:0000256" key="2">
    <source>
        <dbReference type="ARBA" id="ARBA00022598"/>
    </source>
</evidence>
<keyword evidence="3 11" id="KW-0479">Metal-binding</keyword>
<comment type="caution">
    <text evidence="12">The sequence shown here is derived from an EMBL/GenBank/DDBJ whole genome shotgun (WGS) entry which is preliminary data.</text>
</comment>
<comment type="pathway">
    <text evidence="1 11">Purine metabolism; 7-cyano-7-deazaguanine biosynthesis.</text>
</comment>
<name>A0A832WLZ4_9EURY</name>
<evidence type="ECO:0000256" key="5">
    <source>
        <dbReference type="ARBA" id="ARBA00022833"/>
    </source>
</evidence>
<dbReference type="Gene3D" id="3.40.50.620">
    <property type="entry name" value="HUPs"/>
    <property type="match status" value="1"/>
</dbReference>
<dbReference type="PIRSF" id="PIRSF006293">
    <property type="entry name" value="ExsB"/>
    <property type="match status" value="1"/>
</dbReference>